<dbReference type="InterPro" id="IPR043129">
    <property type="entry name" value="ATPase_NBD"/>
</dbReference>
<keyword evidence="5 7" id="KW-0346">Stress response</keyword>
<keyword evidence="13" id="KW-1185">Reference proteome</keyword>
<keyword evidence="6 7" id="KW-0143">Chaperone</keyword>
<keyword evidence="3 7" id="KW-0547">Nucleotide-binding</keyword>
<evidence type="ECO:0000256" key="3">
    <source>
        <dbReference type="ARBA" id="ARBA00022741"/>
    </source>
</evidence>
<gene>
    <name evidence="7 12" type="primary">dnaK</name>
    <name evidence="12" type="ORF">E4650_03515</name>
    <name evidence="11" type="ORF">SAMN04488588_0449</name>
</gene>
<dbReference type="InterPro" id="IPR029048">
    <property type="entry name" value="HSP70_C_sf"/>
</dbReference>
<dbReference type="NCBIfam" id="TIGR02350">
    <property type="entry name" value="prok_dnaK"/>
    <property type="match status" value="1"/>
</dbReference>
<dbReference type="Gene3D" id="1.20.1270.10">
    <property type="match status" value="1"/>
</dbReference>
<dbReference type="Pfam" id="PF00012">
    <property type="entry name" value="HSP70"/>
    <property type="match status" value="1"/>
</dbReference>
<sequence>MSQKEFVVGIDLGTTNSAISWMKPDGNVEVISNSEGKRTTPSIVAFSKDGEIIVGEPAKRQAVLNSDNTIRSIKRHMGEDYTVNIEGKEYTPQQISAYILKKLVRDAEDYLGGKIKKAVITVPAYFNDAQRQATKEAGEIAGLEVLRIINEPTAASIAFGMDKSAEGDKKVIVYDLGGGTFDVSILDIGDDIIEVVSTSGNNTLGGDDFDQRLIDYLVSEFKKDNGVDLSKDKQALQRLKEAAESAKIELSTKFETEINLPFITVVDGQPVHLEKKVSRAKFEDLIGDLVKSTETQIENALKDSGLSKNEIDDILLVGGSTRIPAVQKLVKSYFNKEANKGVNPDEAVAMGAAVQAAIMTGNSDKDLVLVDVTPLSLGVEVKGGLVQPVIERNTKIPVKKSQTFTTAVDYQPEVEVRVYQGERSLAKDNFFLGDFKLTGLPPAPRGVPQIEVTFDIDSNGIVNVSATDKGTGKKQSMVVSGRQKMDPEQIQKMIKDAKEYEEQDKKKREEIELKNQAEDLAYQTEKLLNESGDKVPEDIKGPVEEKIKELREALSEDNIGKIKIVMDELKQESMKIGQHIYGQQGQPGPEAGPQQNAQDYTDYQEPEDDNKSQQ</sequence>
<accession>A0A1G6IQ54</accession>
<dbReference type="Gene3D" id="2.60.34.10">
    <property type="entry name" value="Substrate Binding Domain Of DNAk, Chain A, domain 1"/>
    <property type="match status" value="1"/>
</dbReference>
<reference evidence="11 13" key="1">
    <citation type="submission" date="2016-10" db="EMBL/GenBank/DDBJ databases">
        <authorList>
            <person name="de Groot N.N."/>
        </authorList>
    </citation>
    <scope>NUCLEOTIDE SEQUENCE [LARGE SCALE GENOMIC DNA]</scope>
    <source>
        <strain evidence="11 13">WG14</strain>
    </source>
</reference>
<feature type="compositionally biased region" description="Low complexity" evidence="10">
    <location>
        <begin position="582"/>
        <end position="598"/>
    </location>
</feature>
<dbReference type="HAMAP" id="MF_00332">
    <property type="entry name" value="DnaK"/>
    <property type="match status" value="1"/>
</dbReference>
<evidence type="ECO:0000256" key="2">
    <source>
        <dbReference type="ARBA" id="ARBA00022553"/>
    </source>
</evidence>
<dbReference type="PROSITE" id="PS01036">
    <property type="entry name" value="HSP70_3"/>
    <property type="match status" value="1"/>
</dbReference>
<dbReference type="PROSITE" id="PS00297">
    <property type="entry name" value="HSP70_1"/>
    <property type="match status" value="1"/>
</dbReference>
<feature type="modified residue" description="Phosphothreonine; by autocatalysis" evidence="7">
    <location>
        <position position="180"/>
    </location>
</feature>
<keyword evidence="2 7" id="KW-0597">Phosphoprotein</keyword>
<dbReference type="FunFam" id="3.30.420.40:FF:000071">
    <property type="entry name" value="Molecular chaperone DnaK"/>
    <property type="match status" value="1"/>
</dbReference>
<dbReference type="GO" id="GO:0005524">
    <property type="term" value="F:ATP binding"/>
    <property type="evidence" value="ECO:0007669"/>
    <property type="project" value="UniProtKB-UniRule"/>
</dbReference>
<evidence type="ECO:0000256" key="9">
    <source>
        <dbReference type="SAM" id="Coils"/>
    </source>
</evidence>
<protein>
    <recommendedName>
        <fullName evidence="7">Chaperone protein DnaK</fullName>
    </recommendedName>
    <alternativeName>
        <fullName evidence="7">HSP70</fullName>
    </alternativeName>
    <alternativeName>
        <fullName evidence="7">Heat shock 70 kDa protein</fullName>
    </alternativeName>
    <alternativeName>
        <fullName evidence="7">Heat shock protein 70</fullName>
    </alternativeName>
</protein>
<dbReference type="GO" id="GO:0051082">
    <property type="term" value="F:unfolded protein binding"/>
    <property type="evidence" value="ECO:0007669"/>
    <property type="project" value="InterPro"/>
</dbReference>
<dbReference type="PROSITE" id="PS00329">
    <property type="entry name" value="HSP70_2"/>
    <property type="match status" value="1"/>
</dbReference>
<dbReference type="InterPro" id="IPR029047">
    <property type="entry name" value="HSP70_peptide-bd_sf"/>
</dbReference>
<evidence type="ECO:0000256" key="5">
    <source>
        <dbReference type="ARBA" id="ARBA00023016"/>
    </source>
</evidence>
<dbReference type="CDD" id="cd10234">
    <property type="entry name" value="ASKHA_NBD_HSP70_DnaK-like"/>
    <property type="match status" value="1"/>
</dbReference>
<dbReference type="Gene3D" id="3.30.420.40">
    <property type="match status" value="2"/>
</dbReference>
<dbReference type="SUPFAM" id="SSF100920">
    <property type="entry name" value="Heat shock protein 70kD (HSP70), peptide-binding domain"/>
    <property type="match status" value="1"/>
</dbReference>
<dbReference type="PRINTS" id="PR00301">
    <property type="entry name" value="HEATSHOCK70"/>
</dbReference>
<evidence type="ECO:0000313" key="13">
    <source>
        <dbReference type="Proteomes" id="UP000199322"/>
    </source>
</evidence>
<evidence type="ECO:0000256" key="4">
    <source>
        <dbReference type="ARBA" id="ARBA00022840"/>
    </source>
</evidence>
<dbReference type="InterPro" id="IPR018181">
    <property type="entry name" value="Heat_shock_70_CS"/>
</dbReference>
<dbReference type="NCBIfam" id="NF001413">
    <property type="entry name" value="PRK00290.1"/>
    <property type="match status" value="1"/>
</dbReference>
<comment type="function">
    <text evidence="7">Acts as a chaperone.</text>
</comment>
<dbReference type="EMBL" id="SRME01000001">
    <property type="protein sequence ID" value="TGG89269.1"/>
    <property type="molecule type" value="Genomic_DNA"/>
</dbReference>
<dbReference type="FunFam" id="2.60.34.10:FF:000014">
    <property type="entry name" value="Chaperone protein DnaK HSP70"/>
    <property type="match status" value="1"/>
</dbReference>
<dbReference type="SUPFAM" id="SSF53067">
    <property type="entry name" value="Actin-like ATPase domain"/>
    <property type="match status" value="2"/>
</dbReference>
<proteinExistence type="evidence at transcript level"/>
<evidence type="ECO:0000313" key="11">
    <source>
        <dbReference type="EMBL" id="SDC08561.1"/>
    </source>
</evidence>
<keyword evidence="9" id="KW-0175">Coiled coil</keyword>
<evidence type="ECO:0000313" key="14">
    <source>
        <dbReference type="Proteomes" id="UP000297288"/>
    </source>
</evidence>
<dbReference type="STRING" id="28234.SAMN04488588_0449"/>
<evidence type="ECO:0000313" key="12">
    <source>
        <dbReference type="EMBL" id="TGG89269.1"/>
    </source>
</evidence>
<dbReference type="EMBL" id="FMYV01000001">
    <property type="protein sequence ID" value="SDC08561.1"/>
    <property type="molecule type" value="Genomic_DNA"/>
</dbReference>
<feature type="coiled-coil region" evidence="9">
    <location>
        <begin position="490"/>
        <end position="520"/>
    </location>
</feature>
<dbReference type="FunFam" id="3.90.640.10:FF:000003">
    <property type="entry name" value="Molecular chaperone DnaK"/>
    <property type="match status" value="1"/>
</dbReference>
<reference evidence="12 14" key="2">
    <citation type="submission" date="2019-04" db="EMBL/GenBank/DDBJ databases">
        <title>Draft genome sequence data and analysis of a Fermenting Bacterium, Geotoga petraea strain HO-Geo1, isolated from heavy-oil petroleum reservoir in Russia.</title>
        <authorList>
            <person name="Grouzdev D.S."/>
            <person name="Semenova E.M."/>
            <person name="Sokolova D.S."/>
            <person name="Tourova T.P."/>
            <person name="Poltaraus A.B."/>
            <person name="Nazina T.N."/>
        </authorList>
    </citation>
    <scope>NUCLEOTIDE SEQUENCE [LARGE SCALE GENOMIC DNA]</scope>
    <source>
        <strain evidence="12 14">HO-Geo1</strain>
    </source>
</reference>
<dbReference type="Gene3D" id="3.90.640.10">
    <property type="entry name" value="Actin, Chain A, domain 4"/>
    <property type="match status" value="1"/>
</dbReference>
<comment type="similarity">
    <text evidence="1 7 8">Belongs to the heat shock protein 70 family.</text>
</comment>
<dbReference type="OrthoDB" id="9766019at2"/>
<dbReference type="PANTHER" id="PTHR19375">
    <property type="entry name" value="HEAT SHOCK PROTEIN 70KDA"/>
    <property type="match status" value="1"/>
</dbReference>
<name>A0A1G6IQ54_9BACT</name>
<dbReference type="Proteomes" id="UP000297288">
    <property type="component" value="Unassembled WGS sequence"/>
</dbReference>
<dbReference type="InterPro" id="IPR013126">
    <property type="entry name" value="Hsp_70_fam"/>
</dbReference>
<evidence type="ECO:0000256" key="7">
    <source>
        <dbReference type="HAMAP-Rule" id="MF_00332"/>
    </source>
</evidence>
<evidence type="ECO:0000256" key="10">
    <source>
        <dbReference type="SAM" id="MobiDB-lite"/>
    </source>
</evidence>
<evidence type="ECO:0000256" key="6">
    <source>
        <dbReference type="ARBA" id="ARBA00023186"/>
    </source>
</evidence>
<dbReference type="GO" id="GO:0140662">
    <property type="term" value="F:ATP-dependent protein folding chaperone"/>
    <property type="evidence" value="ECO:0007669"/>
    <property type="project" value="InterPro"/>
</dbReference>
<evidence type="ECO:0000256" key="1">
    <source>
        <dbReference type="ARBA" id="ARBA00007381"/>
    </source>
</evidence>
<dbReference type="SUPFAM" id="SSF100934">
    <property type="entry name" value="Heat shock protein 70kD (HSP70), C-terminal subdomain"/>
    <property type="match status" value="1"/>
</dbReference>
<dbReference type="FunFam" id="1.20.1270.10:FF:000001">
    <property type="entry name" value="Molecular chaperone DnaK"/>
    <property type="match status" value="1"/>
</dbReference>
<comment type="induction">
    <text evidence="7">By stress conditions e.g. heat shock.</text>
</comment>
<dbReference type="AlphaFoldDB" id="A0A1G6IQ54"/>
<dbReference type="InterPro" id="IPR012725">
    <property type="entry name" value="Chaperone_DnaK"/>
</dbReference>
<feature type="region of interest" description="Disordered" evidence="10">
    <location>
        <begin position="576"/>
        <end position="614"/>
    </location>
</feature>
<organism evidence="11 13">
    <name type="scientific">Geotoga petraea</name>
    <dbReference type="NCBI Taxonomy" id="28234"/>
    <lineage>
        <taxon>Bacteria</taxon>
        <taxon>Thermotogati</taxon>
        <taxon>Thermotogota</taxon>
        <taxon>Thermotogae</taxon>
        <taxon>Petrotogales</taxon>
        <taxon>Petrotogaceae</taxon>
        <taxon>Geotoga</taxon>
    </lineage>
</organism>
<keyword evidence="4 7" id="KW-0067">ATP-binding</keyword>
<dbReference type="Proteomes" id="UP000199322">
    <property type="component" value="Unassembled WGS sequence"/>
</dbReference>
<evidence type="ECO:0000256" key="8">
    <source>
        <dbReference type="RuleBase" id="RU003322"/>
    </source>
</evidence>